<dbReference type="PROSITE" id="PS51199">
    <property type="entry name" value="SF4_HELICASE"/>
    <property type="match status" value="1"/>
</dbReference>
<keyword evidence="4 12" id="KW-0547">Nucleotide-binding</keyword>
<dbReference type="InterPro" id="IPR027417">
    <property type="entry name" value="P-loop_NTPase"/>
</dbReference>
<dbReference type="PANTHER" id="PTHR30153:SF2">
    <property type="entry name" value="REPLICATIVE DNA HELICASE"/>
    <property type="match status" value="1"/>
</dbReference>
<dbReference type="InterPro" id="IPR007694">
    <property type="entry name" value="DNA_helicase_DnaB-like_C"/>
</dbReference>
<comment type="caution">
    <text evidence="15">The sequence shown here is derived from an EMBL/GenBank/DDBJ whole genome shotgun (WGS) entry which is preliminary data.</text>
</comment>
<feature type="domain" description="SF4 helicase" evidence="14">
    <location>
        <begin position="180"/>
        <end position="451"/>
    </location>
</feature>
<evidence type="ECO:0000313" key="16">
    <source>
        <dbReference type="Proteomes" id="UP001142444"/>
    </source>
</evidence>
<dbReference type="EC" id="5.6.2.3" evidence="11 12"/>
<evidence type="ECO:0000313" key="15">
    <source>
        <dbReference type="EMBL" id="MDE8035265.1"/>
    </source>
</evidence>
<dbReference type="GO" id="GO:0003677">
    <property type="term" value="F:DNA binding"/>
    <property type="evidence" value="ECO:0007669"/>
    <property type="project" value="UniProtKB-UniRule"/>
</dbReference>
<evidence type="ECO:0000256" key="10">
    <source>
        <dbReference type="ARBA" id="ARBA00048954"/>
    </source>
</evidence>
<evidence type="ECO:0000256" key="13">
    <source>
        <dbReference type="SAM" id="Coils"/>
    </source>
</evidence>
<evidence type="ECO:0000256" key="5">
    <source>
        <dbReference type="ARBA" id="ARBA00022801"/>
    </source>
</evidence>
<dbReference type="GO" id="GO:0005524">
    <property type="term" value="F:ATP binding"/>
    <property type="evidence" value="ECO:0007669"/>
    <property type="project" value="UniProtKB-UniRule"/>
</dbReference>
<comment type="catalytic activity">
    <reaction evidence="10 12">
        <text>ATP + H2O = ADP + phosphate + H(+)</text>
        <dbReference type="Rhea" id="RHEA:13065"/>
        <dbReference type="ChEBI" id="CHEBI:15377"/>
        <dbReference type="ChEBI" id="CHEBI:15378"/>
        <dbReference type="ChEBI" id="CHEBI:30616"/>
        <dbReference type="ChEBI" id="CHEBI:43474"/>
        <dbReference type="ChEBI" id="CHEBI:456216"/>
        <dbReference type="EC" id="5.6.2.3"/>
    </reaction>
</comment>
<keyword evidence="16" id="KW-1185">Reference proteome</keyword>
<evidence type="ECO:0000256" key="7">
    <source>
        <dbReference type="ARBA" id="ARBA00022840"/>
    </source>
</evidence>
<dbReference type="Gene3D" id="1.10.860.10">
    <property type="entry name" value="DNAb Helicase, Chain A"/>
    <property type="match status" value="1"/>
</dbReference>
<sequence>MKTLLNLPYSIEAEQGVLGGLLISNDRWDDVAEKLSPTDFYNYAHKVIFEHMSKLAQLNQPIDLITLEQMLKSSGILEEVGGFAYLAELSKNTPSAANILAYADIVSLFSKHRQLFTLGQHIISETQKQTGKSAENLEALLEDIEKKFTDLTLLKQTKGVADLNETLEKVVLRMESSAQNADPVTGTPTGIQELDEVTTGGQAGDFIVIGARPSMGKTAFCQTIAYHTLEKFKDLPIQFYSMEMPAEQIMQRFLAMRARVSLQAIRKADQLSEDEWAKISLTMGSILKEWKNRLLIDDESGVTPQKLRSKVRYNIRKYGKPAAIFIDYLQLMQGSHRYENRHLEITAISQTLKNLAKEVGCPIYALSQLNRSLEQRSNKRPVNADLRESGSLEQDADLILFIYRDEVYNEQTDYPGTAEIIIGKQRNGPLKTVFTRFKGEYSLFENLAVTNN</sequence>
<dbReference type="InterPro" id="IPR036185">
    <property type="entry name" value="DNA_heli_DnaB-like_N_sf"/>
</dbReference>
<evidence type="ECO:0000256" key="6">
    <source>
        <dbReference type="ARBA" id="ARBA00022806"/>
    </source>
</evidence>
<evidence type="ECO:0000259" key="14">
    <source>
        <dbReference type="PROSITE" id="PS51199"/>
    </source>
</evidence>
<evidence type="ECO:0000256" key="3">
    <source>
        <dbReference type="ARBA" id="ARBA00022705"/>
    </source>
</evidence>
<dbReference type="Pfam" id="PF03796">
    <property type="entry name" value="DnaB_C"/>
    <property type="match status" value="1"/>
</dbReference>
<evidence type="ECO:0000256" key="9">
    <source>
        <dbReference type="ARBA" id="ARBA00023235"/>
    </source>
</evidence>
<comment type="function">
    <text evidence="12">The main replicative DNA helicase, it participates in initiation and elongation during chromosome replication. Travels ahead of the DNA replisome, separating dsDNA into templates for DNA synthesis. A processive ATP-dependent 5'-3' DNA helicase it has DNA-dependent ATPase activity.</text>
</comment>
<dbReference type="AlphaFoldDB" id="A0A9X4JEW6"/>
<keyword evidence="5 12" id="KW-0378">Hydrolase</keyword>
<dbReference type="GO" id="GO:0016787">
    <property type="term" value="F:hydrolase activity"/>
    <property type="evidence" value="ECO:0007669"/>
    <property type="project" value="UniProtKB-KW"/>
</dbReference>
<evidence type="ECO:0000256" key="8">
    <source>
        <dbReference type="ARBA" id="ARBA00023125"/>
    </source>
</evidence>
<dbReference type="EMBL" id="JAPHVQ010000008">
    <property type="protein sequence ID" value="MDE8035265.1"/>
    <property type="molecule type" value="Genomic_DNA"/>
</dbReference>
<dbReference type="InterPro" id="IPR007692">
    <property type="entry name" value="DNA_helicase_DnaB"/>
</dbReference>
<gene>
    <name evidence="15" type="primary">dnaB</name>
    <name evidence="15" type="ORF">OQ257_08815</name>
</gene>
<dbReference type="Pfam" id="PF00772">
    <property type="entry name" value="DnaB"/>
    <property type="match status" value="1"/>
</dbReference>
<reference evidence="15" key="1">
    <citation type="submission" date="2022-11" db="EMBL/GenBank/DDBJ databases">
        <authorList>
            <person name="Kamali M."/>
            <person name="Peak L."/>
            <person name="Go Y.Y."/>
            <person name="Balasuriya U.B.R."/>
            <person name="Carossino M."/>
        </authorList>
    </citation>
    <scope>NUCLEOTIDE SEQUENCE</scope>
    <source>
        <strain evidence="15">4524</strain>
    </source>
</reference>
<reference evidence="15" key="2">
    <citation type="journal article" date="2023" name="Pathogens">
        <title>Pathological Features and Genomic Characterization of an Actinobacillus equuli subsp. equuli Bearing Unique Virulence-Associated Genes from an Adult Horse with Pleuropneumonia.</title>
        <authorList>
            <person name="Kamali M."/>
            <person name="Carossino M."/>
            <person name="Del Piero F."/>
            <person name="Peak L."/>
            <person name="Mitchell M.S."/>
            <person name="Willette J."/>
            <person name="Baker R."/>
            <person name="Li F."/>
            <person name="Kenez A."/>
            <person name="Balasuriya U.B.R."/>
            <person name="Go Y.Y."/>
        </authorList>
    </citation>
    <scope>NUCLEOTIDE SEQUENCE</scope>
    <source>
        <strain evidence="15">4524</strain>
    </source>
</reference>
<keyword evidence="2 12" id="KW-0639">Primosome</keyword>
<evidence type="ECO:0000256" key="11">
    <source>
        <dbReference type="NCBIfam" id="TIGR00665"/>
    </source>
</evidence>
<keyword evidence="9" id="KW-0413">Isomerase</keyword>
<dbReference type="GO" id="GO:1990077">
    <property type="term" value="C:primosome complex"/>
    <property type="evidence" value="ECO:0007669"/>
    <property type="project" value="UniProtKB-UniRule"/>
</dbReference>
<dbReference type="InterPro" id="IPR016136">
    <property type="entry name" value="DNA_helicase_N/primase_C"/>
</dbReference>
<keyword evidence="13" id="KW-0175">Coiled coil</keyword>
<dbReference type="GO" id="GO:0005829">
    <property type="term" value="C:cytosol"/>
    <property type="evidence" value="ECO:0007669"/>
    <property type="project" value="TreeGrafter"/>
</dbReference>
<dbReference type="SUPFAM" id="SSF52540">
    <property type="entry name" value="P-loop containing nucleoside triphosphate hydrolases"/>
    <property type="match status" value="1"/>
</dbReference>
<keyword evidence="7 12" id="KW-0067">ATP-binding</keyword>
<accession>A0A9X4JEW6</accession>
<comment type="similarity">
    <text evidence="1 12">Belongs to the helicase family. DnaB subfamily.</text>
</comment>
<dbReference type="Proteomes" id="UP001142444">
    <property type="component" value="Unassembled WGS sequence"/>
</dbReference>
<dbReference type="GO" id="GO:0043139">
    <property type="term" value="F:5'-3' DNA helicase activity"/>
    <property type="evidence" value="ECO:0007669"/>
    <property type="project" value="UniProtKB-EC"/>
</dbReference>
<dbReference type="PANTHER" id="PTHR30153">
    <property type="entry name" value="REPLICATIVE DNA HELICASE DNAB"/>
    <property type="match status" value="1"/>
</dbReference>
<keyword evidence="6 12" id="KW-0347">Helicase</keyword>
<dbReference type="Gene3D" id="3.40.50.300">
    <property type="entry name" value="P-loop containing nucleotide triphosphate hydrolases"/>
    <property type="match status" value="1"/>
</dbReference>
<dbReference type="RefSeq" id="WP_275218197.1">
    <property type="nucleotide sequence ID" value="NZ_JAPHVQ010000008.1"/>
</dbReference>
<evidence type="ECO:0000256" key="4">
    <source>
        <dbReference type="ARBA" id="ARBA00022741"/>
    </source>
</evidence>
<dbReference type="SUPFAM" id="SSF48024">
    <property type="entry name" value="N-terminal domain of DnaB helicase"/>
    <property type="match status" value="1"/>
</dbReference>
<protein>
    <recommendedName>
        <fullName evidence="11 12">Replicative DNA helicase</fullName>
        <ecNumber evidence="11 12">5.6.2.3</ecNumber>
    </recommendedName>
</protein>
<name>A0A9X4JEW6_ACTEU</name>
<keyword evidence="3 12" id="KW-0235">DNA replication</keyword>
<organism evidence="15 16">
    <name type="scientific">Actinobacillus equuli subsp. equuli</name>
    <dbReference type="NCBI Taxonomy" id="202947"/>
    <lineage>
        <taxon>Bacteria</taxon>
        <taxon>Pseudomonadati</taxon>
        <taxon>Pseudomonadota</taxon>
        <taxon>Gammaproteobacteria</taxon>
        <taxon>Pasteurellales</taxon>
        <taxon>Pasteurellaceae</taxon>
        <taxon>Actinobacillus</taxon>
    </lineage>
</organism>
<evidence type="ECO:0000256" key="2">
    <source>
        <dbReference type="ARBA" id="ARBA00022515"/>
    </source>
</evidence>
<evidence type="ECO:0000256" key="12">
    <source>
        <dbReference type="RuleBase" id="RU362085"/>
    </source>
</evidence>
<keyword evidence="8 12" id="KW-0238">DNA-binding</keyword>
<dbReference type="GO" id="GO:0006269">
    <property type="term" value="P:DNA replication, synthesis of primer"/>
    <property type="evidence" value="ECO:0007669"/>
    <property type="project" value="UniProtKB-UniRule"/>
</dbReference>
<evidence type="ECO:0000256" key="1">
    <source>
        <dbReference type="ARBA" id="ARBA00008428"/>
    </source>
</evidence>
<feature type="coiled-coil region" evidence="13">
    <location>
        <begin position="127"/>
        <end position="154"/>
    </location>
</feature>
<dbReference type="InterPro" id="IPR007693">
    <property type="entry name" value="DNA_helicase_DnaB-like_N"/>
</dbReference>
<proteinExistence type="inferred from homology"/>
<dbReference type="NCBIfam" id="TIGR00665">
    <property type="entry name" value="DnaB"/>
    <property type="match status" value="1"/>
</dbReference>
<dbReference type="CDD" id="cd00984">
    <property type="entry name" value="DnaB_C"/>
    <property type="match status" value="1"/>
</dbReference>